<evidence type="ECO:0000256" key="1">
    <source>
        <dbReference type="SAM" id="MobiDB-lite"/>
    </source>
</evidence>
<feature type="region of interest" description="Disordered" evidence="1">
    <location>
        <begin position="1"/>
        <end position="26"/>
    </location>
</feature>
<dbReference type="HOGENOM" id="CLU_2845068_0_0_10"/>
<dbReference type="AlphaFoldDB" id="H1YHY0"/>
<proteinExistence type="predicted"/>
<organism evidence="2 3">
    <name type="scientific">Mucilaginibacter paludis DSM 18603</name>
    <dbReference type="NCBI Taxonomy" id="714943"/>
    <lineage>
        <taxon>Bacteria</taxon>
        <taxon>Pseudomonadati</taxon>
        <taxon>Bacteroidota</taxon>
        <taxon>Sphingobacteriia</taxon>
        <taxon>Sphingobacteriales</taxon>
        <taxon>Sphingobacteriaceae</taxon>
        <taxon>Mucilaginibacter</taxon>
    </lineage>
</organism>
<protein>
    <submittedName>
        <fullName evidence="2">Uncharacterized protein</fullName>
    </submittedName>
</protein>
<gene>
    <name evidence="2" type="ORF">Mucpa_1366</name>
</gene>
<keyword evidence="3" id="KW-1185">Reference proteome</keyword>
<dbReference type="RefSeq" id="WP_008505300.1">
    <property type="nucleotide sequence ID" value="NZ_CM001403.1"/>
</dbReference>
<reference evidence="2" key="1">
    <citation type="submission" date="2011-09" db="EMBL/GenBank/DDBJ databases">
        <title>The permanent draft genome of Mucilaginibacter paludis DSM 18603.</title>
        <authorList>
            <consortium name="US DOE Joint Genome Institute (JGI-PGF)"/>
            <person name="Lucas S."/>
            <person name="Han J."/>
            <person name="Lapidus A."/>
            <person name="Bruce D."/>
            <person name="Goodwin L."/>
            <person name="Pitluck S."/>
            <person name="Peters L."/>
            <person name="Kyrpides N."/>
            <person name="Mavromatis K."/>
            <person name="Ivanova N."/>
            <person name="Mikhailova N."/>
            <person name="Held B."/>
            <person name="Detter J.C."/>
            <person name="Tapia R."/>
            <person name="Han C."/>
            <person name="Land M."/>
            <person name="Hauser L."/>
            <person name="Markowitz V."/>
            <person name="Cheng J.-F."/>
            <person name="Hugenholtz P."/>
            <person name="Woyke T."/>
            <person name="Wu D."/>
            <person name="Tindall B."/>
            <person name="Brambilla E."/>
            <person name="Klenk H.-P."/>
            <person name="Eisen J.A."/>
        </authorList>
    </citation>
    <scope>NUCLEOTIDE SEQUENCE [LARGE SCALE GENOMIC DNA]</scope>
    <source>
        <strain evidence="2">DSM 18603</strain>
    </source>
</reference>
<dbReference type="EMBL" id="CM001403">
    <property type="protein sequence ID" value="EHQ25528.1"/>
    <property type="molecule type" value="Genomic_DNA"/>
</dbReference>
<accession>H1YHY0</accession>
<sequence>MSEPTKSTHGGKRPGSGQPKKEETGILNFRLPKSKINILRKTYGKKLPTMFQEWAENLLPDEPEG</sequence>
<name>H1YHY0_9SPHI</name>
<dbReference type="STRING" id="714943.Mucpa_1366"/>
<evidence type="ECO:0000313" key="2">
    <source>
        <dbReference type="EMBL" id="EHQ25528.1"/>
    </source>
</evidence>
<dbReference type="Proteomes" id="UP000002774">
    <property type="component" value="Chromosome"/>
</dbReference>
<evidence type="ECO:0000313" key="3">
    <source>
        <dbReference type="Proteomes" id="UP000002774"/>
    </source>
</evidence>